<protein>
    <recommendedName>
        <fullName evidence="8">H15 domain-containing protein</fullName>
    </recommendedName>
</protein>
<dbReference type="SUPFAM" id="SSF46785">
    <property type="entry name" value="Winged helix' DNA-binding domain"/>
    <property type="match status" value="1"/>
</dbReference>
<evidence type="ECO:0000313" key="9">
    <source>
        <dbReference type="EMBL" id="KAG5670769.1"/>
    </source>
</evidence>
<evidence type="ECO:0000256" key="2">
    <source>
        <dbReference type="ARBA" id="ARBA00004123"/>
    </source>
</evidence>
<dbReference type="InterPro" id="IPR051276">
    <property type="entry name" value="Saccharopine_DH-like_oxidrdct"/>
</dbReference>
<dbReference type="GO" id="GO:0030527">
    <property type="term" value="F:structural constituent of chromatin"/>
    <property type="evidence" value="ECO:0007669"/>
    <property type="project" value="InterPro"/>
</dbReference>
<dbReference type="Pfam" id="PF00538">
    <property type="entry name" value="Linker_histone"/>
    <property type="match status" value="1"/>
</dbReference>
<name>A0A9J6BLM1_POLVA</name>
<dbReference type="Gene3D" id="3.40.50.720">
    <property type="entry name" value="NAD(P)-binding Rossmann-like Domain"/>
    <property type="match status" value="1"/>
</dbReference>
<organism evidence="9 10">
    <name type="scientific">Polypedilum vanderplanki</name>
    <name type="common">Sleeping chironomid midge</name>
    <dbReference type="NCBI Taxonomy" id="319348"/>
    <lineage>
        <taxon>Eukaryota</taxon>
        <taxon>Metazoa</taxon>
        <taxon>Ecdysozoa</taxon>
        <taxon>Arthropoda</taxon>
        <taxon>Hexapoda</taxon>
        <taxon>Insecta</taxon>
        <taxon>Pterygota</taxon>
        <taxon>Neoptera</taxon>
        <taxon>Endopterygota</taxon>
        <taxon>Diptera</taxon>
        <taxon>Nematocera</taxon>
        <taxon>Chironomoidea</taxon>
        <taxon>Chironomidae</taxon>
        <taxon>Chironominae</taxon>
        <taxon>Polypedilum</taxon>
        <taxon>Polypedilum</taxon>
    </lineage>
</organism>
<dbReference type="InterPro" id="IPR005818">
    <property type="entry name" value="Histone_H1/H5_H15"/>
</dbReference>
<dbReference type="EMBL" id="JADBJN010000003">
    <property type="protein sequence ID" value="KAG5670769.1"/>
    <property type="molecule type" value="Genomic_DNA"/>
</dbReference>
<evidence type="ECO:0000256" key="3">
    <source>
        <dbReference type="ARBA" id="ARBA00023125"/>
    </source>
</evidence>
<dbReference type="GO" id="GO:0009247">
    <property type="term" value="P:glycolipid biosynthetic process"/>
    <property type="evidence" value="ECO:0007669"/>
    <property type="project" value="TreeGrafter"/>
</dbReference>
<dbReference type="GO" id="GO:0003677">
    <property type="term" value="F:DNA binding"/>
    <property type="evidence" value="ECO:0007669"/>
    <property type="project" value="UniProtKB-KW"/>
</dbReference>
<dbReference type="Pfam" id="PF03435">
    <property type="entry name" value="Sacchrp_dh_NADP"/>
    <property type="match status" value="1"/>
</dbReference>
<dbReference type="Gene3D" id="1.10.10.10">
    <property type="entry name" value="Winged helix-like DNA-binding domain superfamily/Winged helix DNA-binding domain"/>
    <property type="match status" value="1"/>
</dbReference>
<keyword evidence="7" id="KW-0472">Membrane</keyword>
<feature type="domain" description="H15" evidence="8">
    <location>
        <begin position="14"/>
        <end position="88"/>
    </location>
</feature>
<comment type="caution">
    <text evidence="9">The sequence shown here is derived from an EMBL/GenBank/DDBJ whole genome shotgun (WGS) entry which is preliminary data.</text>
</comment>
<comment type="similarity">
    <text evidence="5">Belongs to the saccharopine dehydrogenase family.</text>
</comment>
<dbReference type="OrthoDB" id="10268090at2759"/>
<feature type="transmembrane region" description="Helical" evidence="7">
    <location>
        <begin position="499"/>
        <end position="520"/>
    </location>
</feature>
<keyword evidence="4" id="KW-0539">Nucleus</keyword>
<comment type="function">
    <text evidence="1">Histones H1 are necessary for the condensation of nucleosome chains into higher-order structures.</text>
</comment>
<accession>A0A9J6BLM1</accession>
<evidence type="ECO:0000256" key="1">
    <source>
        <dbReference type="ARBA" id="ARBA00002809"/>
    </source>
</evidence>
<reference evidence="9" key="1">
    <citation type="submission" date="2021-03" db="EMBL/GenBank/DDBJ databases">
        <title>Chromosome level genome of the anhydrobiotic midge Polypedilum vanderplanki.</title>
        <authorList>
            <person name="Yoshida Y."/>
            <person name="Kikawada T."/>
            <person name="Gusev O."/>
        </authorList>
    </citation>
    <scope>NUCLEOTIDE SEQUENCE</scope>
    <source>
        <strain evidence="9">NIAS01</strain>
        <tissue evidence="9">Whole body or cell culture</tissue>
    </source>
</reference>
<dbReference type="GO" id="GO:0005634">
    <property type="term" value="C:nucleus"/>
    <property type="evidence" value="ECO:0007669"/>
    <property type="project" value="UniProtKB-SubCell"/>
</dbReference>
<feature type="region of interest" description="Disordered" evidence="6">
    <location>
        <begin position="157"/>
        <end position="204"/>
    </location>
</feature>
<dbReference type="CDD" id="cd00073">
    <property type="entry name" value="H15"/>
    <property type="match status" value="1"/>
</dbReference>
<gene>
    <name evidence="9" type="ORF">PVAND_001010</name>
</gene>
<dbReference type="PANTHER" id="PTHR12286:SF5">
    <property type="entry name" value="SACCHAROPINE DEHYDROGENASE-LIKE OXIDOREDUCTASE"/>
    <property type="match status" value="1"/>
</dbReference>
<dbReference type="InterPro" id="IPR036291">
    <property type="entry name" value="NAD(P)-bd_dom_sf"/>
</dbReference>
<keyword evidence="7" id="KW-0812">Transmembrane</keyword>
<sequence length="648" mass="72822">MVKDEVTAVVKQKNHPDTKKMVLTAMEKIDEKNSGVSFASIKKYVFANYNVGESYLQYLKKFINKALVTEMLTHKKGKGLNGSLKINKKMKEKNKTTKLASKIAEKKSEITKKSDKKDDGTKSKKTTKKSKKVDDKKVVAKTKKVIKKYTTEISKKAKSQVKAPAKKSTTASKSKKTEDAKKSKTATKKKPSSSTKTVAEKKDKVEKSKPVKKIITQISISKMIKQYDIIIFGATGYTGRFAIKEGIKILKDVKWAVAGRNTKKLQDSLAYVGRKMNVDLSEIPIIIADVSDERSIKEMTAQAKVIVNCCGPYHLFGEVVVKSCIETGTSVVDISGESQFIEGMQLKYNDAAREKGVYIISACGLESIPSEIGINFMQQKFKGTLHYVEGYLSMFAERGFKPKGPALNFGTFHSAVYALSNFFEMNRIRAKLYSTPMPQMKPKLKNRFVHKREIDGKTRWALPLIEPDPAVVRRSQRYLYEHENQRPIQMESYIVFSKFYQVFAILIFAAFLAILSQFSFGRKLLLNYPDFFSFGILSRNEPDEETMEKTMFEMTLFGSGWEEEFSDLTDNINAKMNKKMTVKVSGRNPGYGSTSIALLLSAMTILNESGKIPDNGGVLAPGAAFRKTNIINELQANGIKFEVVENDK</sequence>
<dbReference type="InterPro" id="IPR005097">
    <property type="entry name" value="Sacchrp_dh_NADP-bd"/>
</dbReference>
<evidence type="ECO:0000313" key="10">
    <source>
        <dbReference type="Proteomes" id="UP001107558"/>
    </source>
</evidence>
<dbReference type="InterPro" id="IPR036388">
    <property type="entry name" value="WH-like_DNA-bd_sf"/>
</dbReference>
<proteinExistence type="inferred from homology"/>
<feature type="compositionally biased region" description="Basic and acidic residues" evidence="6">
    <location>
        <begin position="103"/>
        <end position="122"/>
    </location>
</feature>
<dbReference type="SMART" id="SM00526">
    <property type="entry name" value="H15"/>
    <property type="match status" value="1"/>
</dbReference>
<comment type="subcellular location">
    <subcellularLocation>
        <location evidence="2">Nucleus</location>
    </subcellularLocation>
</comment>
<evidence type="ECO:0000256" key="6">
    <source>
        <dbReference type="SAM" id="MobiDB-lite"/>
    </source>
</evidence>
<keyword evidence="7" id="KW-1133">Transmembrane helix</keyword>
<evidence type="ECO:0000256" key="5">
    <source>
        <dbReference type="ARBA" id="ARBA00038048"/>
    </source>
</evidence>
<dbReference type="GO" id="GO:0005811">
    <property type="term" value="C:lipid droplet"/>
    <property type="evidence" value="ECO:0007669"/>
    <property type="project" value="TreeGrafter"/>
</dbReference>
<dbReference type="InterPro" id="IPR036390">
    <property type="entry name" value="WH_DNA-bd_sf"/>
</dbReference>
<feature type="region of interest" description="Disordered" evidence="6">
    <location>
        <begin position="84"/>
        <end position="134"/>
    </location>
</feature>
<feature type="compositionally biased region" description="Low complexity" evidence="6">
    <location>
        <begin position="162"/>
        <end position="172"/>
    </location>
</feature>
<keyword evidence="3" id="KW-0238">DNA-binding</keyword>
<dbReference type="SUPFAM" id="SSF51735">
    <property type="entry name" value="NAD(P)-binding Rossmann-fold domains"/>
    <property type="match status" value="1"/>
</dbReference>
<dbReference type="GO" id="GO:0005739">
    <property type="term" value="C:mitochondrion"/>
    <property type="evidence" value="ECO:0007669"/>
    <property type="project" value="TreeGrafter"/>
</dbReference>
<keyword evidence="10" id="KW-1185">Reference proteome</keyword>
<dbReference type="InterPro" id="IPR005819">
    <property type="entry name" value="H1/H5"/>
</dbReference>
<dbReference type="Proteomes" id="UP001107558">
    <property type="component" value="Chromosome 3"/>
</dbReference>
<dbReference type="AlphaFoldDB" id="A0A9J6BLM1"/>
<dbReference type="GO" id="GO:0000786">
    <property type="term" value="C:nucleosome"/>
    <property type="evidence" value="ECO:0007669"/>
    <property type="project" value="InterPro"/>
</dbReference>
<dbReference type="PRINTS" id="PR00624">
    <property type="entry name" value="HISTONEH5"/>
</dbReference>
<dbReference type="PROSITE" id="PS51504">
    <property type="entry name" value="H15"/>
    <property type="match status" value="1"/>
</dbReference>
<dbReference type="PANTHER" id="PTHR12286">
    <property type="entry name" value="SACCHAROPINE DEHYDROGENASE-LIKE OXIDOREDUCTASE"/>
    <property type="match status" value="1"/>
</dbReference>
<evidence type="ECO:0000259" key="8">
    <source>
        <dbReference type="PROSITE" id="PS51504"/>
    </source>
</evidence>
<dbReference type="GO" id="GO:0006334">
    <property type="term" value="P:nucleosome assembly"/>
    <property type="evidence" value="ECO:0007669"/>
    <property type="project" value="InterPro"/>
</dbReference>
<dbReference type="FunFam" id="3.40.50.720:FF:000178">
    <property type="entry name" value="Saccharopine dehydrogenase-like oxidoreductase"/>
    <property type="match status" value="1"/>
</dbReference>
<evidence type="ECO:0000256" key="7">
    <source>
        <dbReference type="SAM" id="Phobius"/>
    </source>
</evidence>
<dbReference type="GO" id="GO:0005886">
    <property type="term" value="C:plasma membrane"/>
    <property type="evidence" value="ECO:0007669"/>
    <property type="project" value="TreeGrafter"/>
</dbReference>
<evidence type="ECO:0000256" key="4">
    <source>
        <dbReference type="ARBA" id="ARBA00023242"/>
    </source>
</evidence>